<reference evidence="2 3" key="1">
    <citation type="submission" date="2013-12" db="EMBL/GenBank/DDBJ databases">
        <authorList>
            <person name="Zelazny A."/>
            <person name="Olivier K."/>
            <person name="Holland S."/>
            <person name="Lenaerts A."/>
            <person name="Ordway D."/>
            <person name="DeGroote M.A."/>
            <person name="Parker T."/>
            <person name="Sizemore C."/>
            <person name="Tallon L.J."/>
            <person name="Sadzewicz L.K."/>
            <person name="Sengamalay N."/>
            <person name="Fraser C.M."/>
            <person name="Hine E."/>
            <person name="Shefchek K.A."/>
            <person name="Das S.P."/>
            <person name="Tettelin H."/>
        </authorList>
    </citation>
    <scope>NUCLEOTIDE SEQUENCE [LARGE SCALE GENOMIC DNA]</scope>
    <source>
        <strain evidence="2 3">1513</strain>
    </source>
</reference>
<organism evidence="2 3">
    <name type="scientific">Mycobacteroides abscessus subsp. bolletii 1513</name>
    <dbReference type="NCBI Taxonomy" id="1299321"/>
    <lineage>
        <taxon>Bacteria</taxon>
        <taxon>Bacillati</taxon>
        <taxon>Actinomycetota</taxon>
        <taxon>Actinomycetes</taxon>
        <taxon>Mycobacteriales</taxon>
        <taxon>Mycobacteriaceae</taxon>
        <taxon>Mycobacteroides</taxon>
        <taxon>Mycobacteroides abscessus</taxon>
    </lineage>
</organism>
<dbReference type="AlphaFoldDB" id="X8DS99"/>
<feature type="coiled-coil region" evidence="1">
    <location>
        <begin position="167"/>
        <end position="194"/>
    </location>
</feature>
<protein>
    <submittedName>
        <fullName evidence="2">Uncharacterized protein</fullName>
    </submittedName>
</protein>
<comment type="caution">
    <text evidence="2">The sequence shown here is derived from an EMBL/GenBank/DDBJ whole genome shotgun (WGS) entry which is preliminary data.</text>
</comment>
<keyword evidence="1" id="KW-0175">Coiled coil</keyword>
<evidence type="ECO:0000313" key="3">
    <source>
        <dbReference type="Proteomes" id="UP000023351"/>
    </source>
</evidence>
<gene>
    <name evidence="2" type="ORF">I540_2023</name>
</gene>
<dbReference type="PATRIC" id="fig|1299321.3.peg.1953"/>
<sequence>MPGENEFVYAPEYVAARAVLLDALDALDGHLSTIIVVGAQAVYLHTGAGDFVEPPMTTDGDLALNAESLKTSPEITAAMAAAGFNQGANPGRWTGRGEVAVDIMVAPFQSGRTAKDARSARLVGHGKWSARPTAGLEPALVDNGPYTLHALESDDHRCVQVNVAGPAALLVAKIVKFEERLNDIKAEGKRVKQKDALDMLRLLQAVDTDDLTAGFRLHIADSHARDVSIRALGFLEKEGTSAISALPKAAAAVDGGNPTTAPSFAALAQDLLGRVRDDLGVTPGL</sequence>
<dbReference type="Proteomes" id="UP000023351">
    <property type="component" value="Unassembled WGS sequence"/>
</dbReference>
<name>X8DS99_9MYCO</name>
<proteinExistence type="predicted"/>
<evidence type="ECO:0000256" key="1">
    <source>
        <dbReference type="SAM" id="Coils"/>
    </source>
</evidence>
<dbReference type="EMBL" id="JAOJ01000002">
    <property type="protein sequence ID" value="EUA70365.1"/>
    <property type="molecule type" value="Genomic_DNA"/>
</dbReference>
<accession>X8DS99</accession>
<evidence type="ECO:0000313" key="2">
    <source>
        <dbReference type="EMBL" id="EUA70365.1"/>
    </source>
</evidence>